<gene>
    <name evidence="1" type="ORF">NXF25_006830</name>
</gene>
<dbReference type="EMBL" id="JAOTOJ010000002">
    <property type="protein sequence ID" value="KAK9408056.1"/>
    <property type="molecule type" value="Genomic_DNA"/>
</dbReference>
<comment type="caution">
    <text evidence="1">The sequence shown here is derived from an EMBL/GenBank/DDBJ whole genome shotgun (WGS) entry which is preliminary data.</text>
</comment>
<evidence type="ECO:0000313" key="2">
    <source>
        <dbReference type="Proteomes" id="UP001474421"/>
    </source>
</evidence>
<name>A0AAW1C1K6_CROAD</name>
<organism evidence="1 2">
    <name type="scientific">Crotalus adamanteus</name>
    <name type="common">Eastern diamondback rattlesnake</name>
    <dbReference type="NCBI Taxonomy" id="8729"/>
    <lineage>
        <taxon>Eukaryota</taxon>
        <taxon>Metazoa</taxon>
        <taxon>Chordata</taxon>
        <taxon>Craniata</taxon>
        <taxon>Vertebrata</taxon>
        <taxon>Euteleostomi</taxon>
        <taxon>Lepidosauria</taxon>
        <taxon>Squamata</taxon>
        <taxon>Bifurcata</taxon>
        <taxon>Unidentata</taxon>
        <taxon>Episquamata</taxon>
        <taxon>Toxicofera</taxon>
        <taxon>Serpentes</taxon>
        <taxon>Colubroidea</taxon>
        <taxon>Viperidae</taxon>
        <taxon>Crotalinae</taxon>
        <taxon>Crotalus</taxon>
    </lineage>
</organism>
<protein>
    <submittedName>
        <fullName evidence="1">Uncharacterized protein</fullName>
    </submittedName>
</protein>
<keyword evidence="2" id="KW-1185">Reference proteome</keyword>
<evidence type="ECO:0000313" key="1">
    <source>
        <dbReference type="EMBL" id="KAK9408056.1"/>
    </source>
</evidence>
<proteinExistence type="predicted"/>
<reference evidence="1 2" key="1">
    <citation type="journal article" date="2024" name="Proc. Natl. Acad. Sci. U.S.A.">
        <title>The genetic regulatory architecture and epigenomic basis for age-related changes in rattlesnake venom.</title>
        <authorList>
            <person name="Hogan M.P."/>
            <person name="Holding M.L."/>
            <person name="Nystrom G.S."/>
            <person name="Colston T.J."/>
            <person name="Bartlett D.A."/>
            <person name="Mason A.J."/>
            <person name="Ellsworth S.A."/>
            <person name="Rautsaw R.M."/>
            <person name="Lawrence K.C."/>
            <person name="Strickland J.L."/>
            <person name="He B."/>
            <person name="Fraser P."/>
            <person name="Margres M.J."/>
            <person name="Gilbert D.M."/>
            <person name="Gibbs H.L."/>
            <person name="Parkinson C.L."/>
            <person name="Rokyta D.R."/>
        </authorList>
    </citation>
    <scope>NUCLEOTIDE SEQUENCE [LARGE SCALE GENOMIC DNA]</scope>
    <source>
        <strain evidence="1">DRR0105</strain>
    </source>
</reference>
<accession>A0AAW1C1K6</accession>
<dbReference type="Proteomes" id="UP001474421">
    <property type="component" value="Unassembled WGS sequence"/>
</dbReference>
<dbReference type="AlphaFoldDB" id="A0AAW1C1K6"/>
<sequence>MLQIQISVKYFQQNFLAAILNVWTD</sequence>